<dbReference type="InterPro" id="IPR005543">
    <property type="entry name" value="PASTA_dom"/>
</dbReference>
<dbReference type="Gene3D" id="3.30.10.20">
    <property type="match status" value="3"/>
</dbReference>
<keyword evidence="1" id="KW-0812">Transmembrane</keyword>
<sequence length="257" mass="28077">MAIISTKSKKDFYLHVAILVTLFLVLFFGFFFVYLPWSTHHGETIKVPNLKGLSMDKMEESVDANNLEYEISDCTFVADKPPLTILSQYPLPNALVKSGRKIYITINSETPPTIRMPNLIGLSVRSAEQQLIIAGLKKGIVHQVNDPRLKEVIDMQALGRKMTAGSSIPKGTEVDLYIGNGTADAEIELPDLIGKPLDEVSIILAGMNLKLGHVTYEANSDLTAGTVFKQTCATCDGTSIHPGDTIDVWVVGDGNNE</sequence>
<organism evidence="3 4">
    <name type="scientific">Aquirufa antheringensis</name>
    <dbReference type="NCBI Taxonomy" id="2516559"/>
    <lineage>
        <taxon>Bacteria</taxon>
        <taxon>Pseudomonadati</taxon>
        <taxon>Bacteroidota</taxon>
        <taxon>Cytophagia</taxon>
        <taxon>Cytophagales</taxon>
        <taxon>Flectobacillaceae</taxon>
        <taxon>Aquirufa</taxon>
    </lineage>
</organism>
<dbReference type="AlphaFoldDB" id="A0A4Q9B8I4"/>
<proteinExistence type="predicted"/>
<feature type="domain" description="PASTA" evidence="2">
    <location>
        <begin position="184"/>
        <end position="252"/>
    </location>
</feature>
<keyword evidence="1" id="KW-0472">Membrane</keyword>
<dbReference type="OrthoDB" id="9803895at2"/>
<dbReference type="CDD" id="cd06577">
    <property type="entry name" value="PASTA_pknB"/>
    <property type="match status" value="3"/>
</dbReference>
<comment type="caution">
    <text evidence="3">The sequence shown here is derived from an EMBL/GenBank/DDBJ whole genome shotgun (WGS) entry which is preliminary data.</text>
</comment>
<feature type="transmembrane region" description="Helical" evidence="1">
    <location>
        <begin position="12"/>
        <end position="37"/>
    </location>
</feature>
<evidence type="ECO:0000313" key="3">
    <source>
        <dbReference type="EMBL" id="TBH71159.1"/>
    </source>
</evidence>
<reference evidence="3 4" key="1">
    <citation type="submission" date="2019-02" db="EMBL/GenBank/DDBJ databases">
        <title>Genome of a new Bacteroidetes strain.</title>
        <authorList>
            <person name="Pitt A."/>
        </authorList>
    </citation>
    <scope>NUCLEOTIDE SEQUENCE [LARGE SCALE GENOMIC DNA]</scope>
    <source>
        <strain evidence="3 4">103A-SOEBACH</strain>
    </source>
</reference>
<dbReference type="RefSeq" id="WP_130923900.1">
    <property type="nucleotide sequence ID" value="NZ_JAANOL010000001.1"/>
</dbReference>
<dbReference type="Proteomes" id="UP000293583">
    <property type="component" value="Unassembled WGS sequence"/>
</dbReference>
<evidence type="ECO:0000256" key="1">
    <source>
        <dbReference type="SAM" id="Phobius"/>
    </source>
</evidence>
<evidence type="ECO:0000259" key="2">
    <source>
        <dbReference type="PROSITE" id="PS51178"/>
    </source>
</evidence>
<protein>
    <submittedName>
        <fullName evidence="3">PASTA domain-containing protein</fullName>
    </submittedName>
</protein>
<keyword evidence="4" id="KW-1185">Reference proteome</keyword>
<dbReference type="PROSITE" id="PS51178">
    <property type="entry name" value="PASTA"/>
    <property type="match status" value="3"/>
</dbReference>
<name>A0A4Q9B8I4_9BACT</name>
<evidence type="ECO:0000313" key="4">
    <source>
        <dbReference type="Proteomes" id="UP000293583"/>
    </source>
</evidence>
<accession>A0A4Q9B8I4</accession>
<feature type="domain" description="PASTA" evidence="2">
    <location>
        <begin position="110"/>
        <end position="180"/>
    </location>
</feature>
<keyword evidence="1" id="KW-1133">Transmembrane helix</keyword>
<gene>
    <name evidence="3" type="ORF">EWU20_11155</name>
</gene>
<dbReference type="SMART" id="SM00740">
    <property type="entry name" value="PASTA"/>
    <property type="match status" value="3"/>
</dbReference>
<dbReference type="Pfam" id="PF03793">
    <property type="entry name" value="PASTA"/>
    <property type="match status" value="3"/>
</dbReference>
<dbReference type="EMBL" id="SEWY01000006">
    <property type="protein sequence ID" value="TBH71159.1"/>
    <property type="molecule type" value="Genomic_DNA"/>
</dbReference>
<feature type="domain" description="PASTA" evidence="2">
    <location>
        <begin position="42"/>
        <end position="108"/>
    </location>
</feature>